<evidence type="ECO:0000313" key="2">
    <source>
        <dbReference type="Proteomes" id="UP000823641"/>
    </source>
</evidence>
<evidence type="ECO:0000313" key="1">
    <source>
        <dbReference type="EMBL" id="MBO8460614.1"/>
    </source>
</evidence>
<dbReference type="Proteomes" id="UP000823641">
    <property type="component" value="Unassembled WGS sequence"/>
</dbReference>
<sequence length="398" mass="43812">MKKLFYILSVALAAVSCEIIPENDRIEEVPQVESSQRVLLTEFTGYKCVNCPDAAEVAHTLLESYPDNVVVIAMHPEGNSFTDPGTDTANDYRCPAAQTYYAAFGGTTVTPFPKGVINWKKMNGMYMNDYTLWTAAVTKEMQEEKGYGVSIKSIGDAAAQSTSITVTVNNLGGDITNPNLVLLVTEDNIIGKQSSHEGEIEEYEHNHVLRTTITDVWGDALTLEDGATVEKQYAFGGFDDNGWVMNNCNIVAVLIDPDTKEVLNCAEVPVIDETLTTVEFTLKDVNGNIINDGDTLVVREPYVPGQSKQLAIHGSVECSEAISVSVECGENAIFENQSFCSGLQCVPAREEYSLNPGTWYADYMADTEGRYIINYTFHDGTYTNVTKITCIFEYLSEE</sequence>
<proteinExistence type="predicted"/>
<reference evidence="1" key="2">
    <citation type="journal article" date="2021" name="PeerJ">
        <title>Extensive microbial diversity within the chicken gut microbiome revealed by metagenomics and culture.</title>
        <authorList>
            <person name="Gilroy R."/>
            <person name="Ravi A."/>
            <person name="Getino M."/>
            <person name="Pursley I."/>
            <person name="Horton D.L."/>
            <person name="Alikhan N.F."/>
            <person name="Baker D."/>
            <person name="Gharbi K."/>
            <person name="Hall N."/>
            <person name="Watson M."/>
            <person name="Adriaenssens E.M."/>
            <person name="Foster-Nyarko E."/>
            <person name="Jarju S."/>
            <person name="Secka A."/>
            <person name="Antonio M."/>
            <person name="Oren A."/>
            <person name="Chaudhuri R.R."/>
            <person name="La Ragione R."/>
            <person name="Hildebrand F."/>
            <person name="Pallen M.J."/>
        </authorList>
    </citation>
    <scope>NUCLEOTIDE SEQUENCE</scope>
    <source>
        <strain evidence="1">G3-3990</strain>
    </source>
</reference>
<dbReference type="PROSITE" id="PS51257">
    <property type="entry name" value="PROKAR_LIPOPROTEIN"/>
    <property type="match status" value="1"/>
</dbReference>
<dbReference type="Pfam" id="PF11551">
    <property type="entry name" value="Omp28"/>
    <property type="match status" value="1"/>
</dbReference>
<dbReference type="SUPFAM" id="SSF52833">
    <property type="entry name" value="Thioredoxin-like"/>
    <property type="match status" value="1"/>
</dbReference>
<dbReference type="InterPro" id="IPR013783">
    <property type="entry name" value="Ig-like_fold"/>
</dbReference>
<name>A0A9D9HVW0_9BACT</name>
<keyword evidence="1" id="KW-0449">Lipoprotein</keyword>
<dbReference type="AlphaFoldDB" id="A0A9D9HVW0"/>
<dbReference type="NCBIfam" id="NF033782">
    <property type="entry name" value="lipoprot_Omp28"/>
    <property type="match status" value="1"/>
</dbReference>
<organism evidence="1 2">
    <name type="scientific">Candidatus Gallipaludibacter merdavium</name>
    <dbReference type="NCBI Taxonomy" id="2840839"/>
    <lineage>
        <taxon>Bacteria</taxon>
        <taxon>Pseudomonadati</taxon>
        <taxon>Bacteroidota</taxon>
        <taxon>Bacteroidia</taxon>
        <taxon>Bacteroidales</taxon>
        <taxon>Candidatus Gallipaludibacter</taxon>
    </lineage>
</organism>
<reference evidence="1" key="1">
    <citation type="submission" date="2020-10" db="EMBL/GenBank/DDBJ databases">
        <authorList>
            <person name="Gilroy R."/>
        </authorList>
    </citation>
    <scope>NUCLEOTIDE SEQUENCE</scope>
    <source>
        <strain evidence="1">G3-3990</strain>
    </source>
</reference>
<accession>A0A9D9HVW0</accession>
<dbReference type="Gene3D" id="2.60.40.10">
    <property type="entry name" value="Immunoglobulins"/>
    <property type="match status" value="1"/>
</dbReference>
<dbReference type="InterPro" id="IPR021615">
    <property type="entry name" value="Omp28"/>
</dbReference>
<gene>
    <name evidence="1" type="ORF">IAA73_09810</name>
</gene>
<comment type="caution">
    <text evidence="1">The sequence shown here is derived from an EMBL/GenBank/DDBJ whole genome shotgun (WGS) entry which is preliminary data.</text>
</comment>
<dbReference type="EMBL" id="JADIMG010000092">
    <property type="protein sequence ID" value="MBO8460614.1"/>
    <property type="molecule type" value="Genomic_DNA"/>
</dbReference>
<dbReference type="InterPro" id="IPR036249">
    <property type="entry name" value="Thioredoxin-like_sf"/>
</dbReference>
<protein>
    <submittedName>
        <fullName evidence="1">Omp28 family outer membrane lipoprotein</fullName>
    </submittedName>
</protein>